<proteinExistence type="inferred from homology"/>
<dbReference type="FunFam" id="1.10.10.10:FF:000001">
    <property type="entry name" value="LysR family transcriptional regulator"/>
    <property type="match status" value="1"/>
</dbReference>
<dbReference type="PROSITE" id="PS50931">
    <property type="entry name" value="HTH_LYSR"/>
    <property type="match status" value="1"/>
</dbReference>
<dbReference type="PANTHER" id="PTHR30346">
    <property type="entry name" value="TRANSCRIPTIONAL DUAL REGULATOR HCAR-RELATED"/>
    <property type="match status" value="1"/>
</dbReference>
<keyword evidence="7" id="KW-1185">Reference proteome</keyword>
<evidence type="ECO:0000313" key="7">
    <source>
        <dbReference type="Proteomes" id="UP001139485"/>
    </source>
</evidence>
<dbReference type="Proteomes" id="UP001139485">
    <property type="component" value="Unassembled WGS sequence"/>
</dbReference>
<dbReference type="SUPFAM" id="SSF46785">
    <property type="entry name" value="Winged helix' DNA-binding domain"/>
    <property type="match status" value="1"/>
</dbReference>
<name>A0A9X2D876_9ACTN</name>
<reference evidence="6" key="1">
    <citation type="submission" date="2022-05" db="EMBL/GenBank/DDBJ databases">
        <authorList>
            <person name="Tuo L."/>
        </authorList>
    </citation>
    <scope>NUCLEOTIDE SEQUENCE</scope>
    <source>
        <strain evidence="6">BSK12Z-4</strain>
    </source>
</reference>
<dbReference type="Pfam" id="PF03466">
    <property type="entry name" value="LysR_substrate"/>
    <property type="match status" value="1"/>
</dbReference>
<comment type="caution">
    <text evidence="6">The sequence shown here is derived from an EMBL/GenBank/DDBJ whole genome shotgun (WGS) entry which is preliminary data.</text>
</comment>
<sequence>MPTLRALKCLLAVVDAGSVTGAARALHASQPAVSHQLAALESEVGVPLLERLPRGVRPTAAGRRLVERARVAVTAADEAVLAARDERLSDLRVGCAESFTASLLAPALADWWAHWPPGDAAAPGFALTEGSSADDLAAAVRRGDLDVAVCPRPSTWPGVADVVGHEELVVVCWPGHRFAGQVSVDPADLDGEDAVGLVAGSAFDAWVSGRLAEAGARARVRLRTRQIGALAPLALAGLGVAVVPTTAIPAGFAGPVRPFTRPLQRDVVALRRTTGDPLSERFVEVLVARGVPRRP</sequence>
<dbReference type="InterPro" id="IPR000847">
    <property type="entry name" value="LysR_HTH_N"/>
</dbReference>
<evidence type="ECO:0000313" key="6">
    <source>
        <dbReference type="EMBL" id="MCM0621161.1"/>
    </source>
</evidence>
<evidence type="ECO:0000256" key="2">
    <source>
        <dbReference type="ARBA" id="ARBA00023015"/>
    </source>
</evidence>
<evidence type="ECO:0000256" key="1">
    <source>
        <dbReference type="ARBA" id="ARBA00009437"/>
    </source>
</evidence>
<dbReference type="PANTHER" id="PTHR30346:SF28">
    <property type="entry name" value="HTH-TYPE TRANSCRIPTIONAL REGULATOR CYNR"/>
    <property type="match status" value="1"/>
</dbReference>
<dbReference type="InterPro" id="IPR005119">
    <property type="entry name" value="LysR_subst-bd"/>
</dbReference>
<dbReference type="InterPro" id="IPR036388">
    <property type="entry name" value="WH-like_DNA-bd_sf"/>
</dbReference>
<keyword evidence="2" id="KW-0805">Transcription regulation</keyword>
<keyword evidence="3" id="KW-0238">DNA-binding</keyword>
<evidence type="ECO:0000256" key="4">
    <source>
        <dbReference type="ARBA" id="ARBA00023163"/>
    </source>
</evidence>
<dbReference type="Gene3D" id="3.40.190.10">
    <property type="entry name" value="Periplasmic binding protein-like II"/>
    <property type="match status" value="2"/>
</dbReference>
<evidence type="ECO:0000259" key="5">
    <source>
        <dbReference type="PROSITE" id="PS50931"/>
    </source>
</evidence>
<dbReference type="Gene3D" id="1.10.10.10">
    <property type="entry name" value="Winged helix-like DNA-binding domain superfamily/Winged helix DNA-binding domain"/>
    <property type="match status" value="1"/>
</dbReference>
<dbReference type="EMBL" id="JAMOIL010000015">
    <property type="protein sequence ID" value="MCM0621161.1"/>
    <property type="molecule type" value="Genomic_DNA"/>
</dbReference>
<comment type="similarity">
    <text evidence="1">Belongs to the LysR transcriptional regulatory family.</text>
</comment>
<dbReference type="GO" id="GO:0003700">
    <property type="term" value="F:DNA-binding transcription factor activity"/>
    <property type="evidence" value="ECO:0007669"/>
    <property type="project" value="InterPro"/>
</dbReference>
<dbReference type="GO" id="GO:0003677">
    <property type="term" value="F:DNA binding"/>
    <property type="evidence" value="ECO:0007669"/>
    <property type="project" value="UniProtKB-KW"/>
</dbReference>
<protein>
    <submittedName>
        <fullName evidence="6">LysR family transcriptional regulator</fullName>
    </submittedName>
</protein>
<organism evidence="6 7">
    <name type="scientific">Nocardioides bruguierae</name>
    <dbReference type="NCBI Taxonomy" id="2945102"/>
    <lineage>
        <taxon>Bacteria</taxon>
        <taxon>Bacillati</taxon>
        <taxon>Actinomycetota</taxon>
        <taxon>Actinomycetes</taxon>
        <taxon>Propionibacteriales</taxon>
        <taxon>Nocardioidaceae</taxon>
        <taxon>Nocardioides</taxon>
    </lineage>
</organism>
<gene>
    <name evidence="6" type="ORF">M8330_12765</name>
</gene>
<dbReference type="RefSeq" id="WP_250827641.1">
    <property type="nucleotide sequence ID" value="NZ_JAMOIL010000015.1"/>
</dbReference>
<dbReference type="SUPFAM" id="SSF53850">
    <property type="entry name" value="Periplasmic binding protein-like II"/>
    <property type="match status" value="1"/>
</dbReference>
<dbReference type="InterPro" id="IPR036390">
    <property type="entry name" value="WH_DNA-bd_sf"/>
</dbReference>
<dbReference type="GO" id="GO:0032993">
    <property type="term" value="C:protein-DNA complex"/>
    <property type="evidence" value="ECO:0007669"/>
    <property type="project" value="TreeGrafter"/>
</dbReference>
<dbReference type="Pfam" id="PF00126">
    <property type="entry name" value="HTH_1"/>
    <property type="match status" value="1"/>
</dbReference>
<dbReference type="PRINTS" id="PR00039">
    <property type="entry name" value="HTHLYSR"/>
</dbReference>
<dbReference type="AlphaFoldDB" id="A0A9X2D876"/>
<accession>A0A9X2D876</accession>
<feature type="domain" description="HTH lysR-type" evidence="5">
    <location>
        <begin position="2"/>
        <end position="59"/>
    </location>
</feature>
<evidence type="ECO:0000256" key="3">
    <source>
        <dbReference type="ARBA" id="ARBA00023125"/>
    </source>
</evidence>
<keyword evidence="4" id="KW-0804">Transcription</keyword>
<dbReference type="CDD" id="cd05466">
    <property type="entry name" value="PBP2_LTTR_substrate"/>
    <property type="match status" value="1"/>
</dbReference>